<comment type="cofactor">
    <cofactor evidence="9">
        <name>[4Fe-4S] cluster</name>
        <dbReference type="ChEBI" id="CHEBI:49883"/>
    </cofactor>
    <text evidence="9">Binds 1 [4Fe-4S] cluster per subunit.</text>
</comment>
<reference evidence="11 12" key="1">
    <citation type="submission" date="2019-06" db="EMBL/GenBank/DDBJ databases">
        <authorList>
            <person name="Rodrigo-Torres L."/>
            <person name="Arahal R. D."/>
            <person name="Lucena T."/>
        </authorList>
    </citation>
    <scope>NUCLEOTIDE SEQUENCE [LARGE SCALE GENOMIC DNA]</scope>
    <source>
        <strain evidence="11 12">SW08-7</strain>
    </source>
</reference>
<dbReference type="HAMAP" id="MF_00568">
    <property type="entry name" value="NadA_type2"/>
    <property type="match status" value="1"/>
</dbReference>
<comment type="catalytic activity">
    <reaction evidence="9">
        <text>iminosuccinate + dihydroxyacetone phosphate = quinolinate + phosphate + 2 H2O + H(+)</text>
        <dbReference type="Rhea" id="RHEA:25888"/>
        <dbReference type="ChEBI" id="CHEBI:15377"/>
        <dbReference type="ChEBI" id="CHEBI:15378"/>
        <dbReference type="ChEBI" id="CHEBI:29959"/>
        <dbReference type="ChEBI" id="CHEBI:43474"/>
        <dbReference type="ChEBI" id="CHEBI:57642"/>
        <dbReference type="ChEBI" id="CHEBI:77875"/>
        <dbReference type="EC" id="2.5.1.72"/>
    </reaction>
</comment>
<feature type="binding site" evidence="9">
    <location>
        <position position="75"/>
    </location>
    <ligand>
        <name>iminosuccinate</name>
        <dbReference type="ChEBI" id="CHEBI:77875"/>
    </ligand>
</feature>
<evidence type="ECO:0000256" key="2">
    <source>
        <dbReference type="ARBA" id="ARBA00012669"/>
    </source>
</evidence>
<evidence type="ECO:0000313" key="13">
    <source>
        <dbReference type="Proteomes" id="UP001055303"/>
    </source>
</evidence>
<dbReference type="UniPathway" id="UPA00253">
    <property type="reaction ID" value="UER00327"/>
</dbReference>
<organism evidence="11 12">
    <name type="scientific">Methylobacterium dankookense</name>
    <dbReference type="NCBI Taxonomy" id="560405"/>
    <lineage>
        <taxon>Bacteria</taxon>
        <taxon>Pseudomonadati</taxon>
        <taxon>Pseudomonadota</taxon>
        <taxon>Alphaproteobacteria</taxon>
        <taxon>Hyphomicrobiales</taxon>
        <taxon>Methylobacteriaceae</taxon>
        <taxon>Methylobacterium</taxon>
    </lineage>
</organism>
<keyword evidence="3 9" id="KW-0004">4Fe-4S</keyword>
<dbReference type="Gene3D" id="3.40.50.10800">
    <property type="entry name" value="NadA-like"/>
    <property type="match status" value="3"/>
</dbReference>
<comment type="similarity">
    <text evidence="9">Belongs to the quinolinate synthase family. Type 2 subfamily.</text>
</comment>
<keyword evidence="7 9" id="KW-0408">Iron</keyword>
<dbReference type="GO" id="GO:0051539">
    <property type="term" value="F:4 iron, 4 sulfur cluster binding"/>
    <property type="evidence" value="ECO:0007669"/>
    <property type="project" value="UniProtKB-KW"/>
</dbReference>
<keyword evidence="6 9" id="KW-0479">Metal-binding</keyword>
<dbReference type="InterPro" id="IPR036094">
    <property type="entry name" value="NadA_sf"/>
</dbReference>
<feature type="binding site" evidence="9">
    <location>
        <position position="310"/>
    </location>
    <ligand>
        <name>[4Fe-4S] cluster</name>
        <dbReference type="ChEBI" id="CHEBI:49883"/>
    </ligand>
</feature>
<feature type="binding site" evidence="9">
    <location>
        <begin position="164"/>
        <end position="166"/>
    </location>
    <ligand>
        <name>iminosuccinate</name>
        <dbReference type="ChEBI" id="CHEBI:77875"/>
    </ligand>
</feature>
<dbReference type="InterPro" id="IPR003473">
    <property type="entry name" value="NadA"/>
</dbReference>
<accession>A0A564FWW5</accession>
<feature type="binding site" evidence="9">
    <location>
        <position position="93"/>
    </location>
    <ligand>
        <name>iminosuccinate</name>
        <dbReference type="ChEBI" id="CHEBI:77875"/>
    </ligand>
</feature>
<evidence type="ECO:0000256" key="1">
    <source>
        <dbReference type="ARBA" id="ARBA00005065"/>
    </source>
</evidence>
<dbReference type="SUPFAM" id="SSF142754">
    <property type="entry name" value="NadA-like"/>
    <property type="match status" value="1"/>
</dbReference>
<dbReference type="NCBIfam" id="TIGR00550">
    <property type="entry name" value="nadA"/>
    <property type="match status" value="1"/>
</dbReference>
<dbReference type="EMBL" id="BPQI01000141">
    <property type="protein sequence ID" value="GJD58301.1"/>
    <property type="molecule type" value="Genomic_DNA"/>
</dbReference>
<dbReference type="GO" id="GO:0034628">
    <property type="term" value="P:'de novo' NAD+ biosynthetic process from L-aspartate"/>
    <property type="evidence" value="ECO:0007669"/>
    <property type="project" value="TreeGrafter"/>
</dbReference>
<evidence type="ECO:0000256" key="3">
    <source>
        <dbReference type="ARBA" id="ARBA00022485"/>
    </source>
</evidence>
<dbReference type="GO" id="GO:0008987">
    <property type="term" value="F:quinolinate synthetase A activity"/>
    <property type="evidence" value="ECO:0007669"/>
    <property type="project" value="UniProtKB-UniRule"/>
</dbReference>
<dbReference type="GO" id="GO:0046872">
    <property type="term" value="F:metal ion binding"/>
    <property type="evidence" value="ECO:0007669"/>
    <property type="project" value="UniProtKB-KW"/>
</dbReference>
<keyword evidence="5 9" id="KW-0808">Transferase</keyword>
<gene>
    <name evidence="9 11" type="primary">nadA</name>
    <name evidence="10" type="ORF">IFDJLNFL_4220</name>
    <name evidence="11" type="ORF">MTDSW087_02184</name>
</gene>
<evidence type="ECO:0000313" key="12">
    <source>
        <dbReference type="Proteomes" id="UP000401717"/>
    </source>
</evidence>
<dbReference type="Proteomes" id="UP000401717">
    <property type="component" value="Unassembled WGS sequence"/>
</dbReference>
<feature type="binding site" evidence="9">
    <location>
        <position position="181"/>
    </location>
    <ligand>
        <name>iminosuccinate</name>
        <dbReference type="ChEBI" id="CHEBI:77875"/>
    </ligand>
</feature>
<dbReference type="EC" id="2.5.1.72" evidence="2 9"/>
<evidence type="ECO:0000313" key="10">
    <source>
        <dbReference type="EMBL" id="GJD58301.1"/>
    </source>
</evidence>
<comment type="pathway">
    <text evidence="1 9">Cofactor biosynthesis; NAD(+) biosynthesis; quinolinate from iminoaspartate: step 1/1.</text>
</comment>
<evidence type="ECO:0000256" key="9">
    <source>
        <dbReference type="HAMAP-Rule" id="MF_00568"/>
    </source>
</evidence>
<evidence type="ECO:0000256" key="5">
    <source>
        <dbReference type="ARBA" id="ARBA00022679"/>
    </source>
</evidence>
<evidence type="ECO:0000313" key="11">
    <source>
        <dbReference type="EMBL" id="VUF12492.1"/>
    </source>
</evidence>
<feature type="binding site" evidence="9">
    <location>
        <position position="267"/>
    </location>
    <ligand>
        <name>iminosuccinate</name>
        <dbReference type="ChEBI" id="CHEBI:77875"/>
    </ligand>
</feature>
<dbReference type="InterPro" id="IPR023066">
    <property type="entry name" value="Quinolinate_synth_type2"/>
</dbReference>
<keyword evidence="9" id="KW-0963">Cytoplasm</keyword>
<dbReference type="AlphaFoldDB" id="A0A564FWW5"/>
<evidence type="ECO:0000256" key="4">
    <source>
        <dbReference type="ARBA" id="ARBA00022642"/>
    </source>
</evidence>
<dbReference type="PANTHER" id="PTHR30573:SF0">
    <property type="entry name" value="QUINOLINATE SYNTHASE, CHLOROPLASTIC"/>
    <property type="match status" value="1"/>
</dbReference>
<evidence type="ECO:0000256" key="8">
    <source>
        <dbReference type="ARBA" id="ARBA00023014"/>
    </source>
</evidence>
<dbReference type="NCBIfam" id="NF006878">
    <property type="entry name" value="PRK09375.1-2"/>
    <property type="match status" value="1"/>
</dbReference>
<evidence type="ECO:0000256" key="6">
    <source>
        <dbReference type="ARBA" id="ARBA00022723"/>
    </source>
</evidence>
<dbReference type="GO" id="GO:0005829">
    <property type="term" value="C:cytosol"/>
    <property type="evidence" value="ECO:0007669"/>
    <property type="project" value="TreeGrafter"/>
</dbReference>
<feature type="binding site" evidence="9">
    <location>
        <position position="138"/>
    </location>
    <ligand>
        <name>[4Fe-4S] cluster</name>
        <dbReference type="ChEBI" id="CHEBI:49883"/>
    </ligand>
</feature>
<comment type="function">
    <text evidence="9">Catalyzes the condensation of iminoaspartate with dihydroxyacetone phosphate to form quinolinate.</text>
</comment>
<comment type="subcellular location">
    <subcellularLocation>
        <location evidence="9">Cytoplasm</location>
    </subcellularLocation>
</comment>
<keyword evidence="4 9" id="KW-0662">Pyridine nucleotide biosynthesis</keyword>
<sequence length="355" mass="38507">MLKLSIMEDAMAATSQPISRSPAGQMPGLSPGLPLPDLYARVSRHVPAIEWPALAPDIEAILRLKREKNAVILAHNYQAPEIFHTVADIVGDSLALAREAVNVDADVIVLAGVHFMAETAKLLNPGKTVLIPDMGAGCSLADSITPEDVRGLRAKYPGVPIVTYVNTSAAVKAESDLCCTSGNAVAVVRSLNAPRVLMIPDEFLAQNVQAEVPEVEILTWAGHCEVHEQFTPADIRDVRESYPGVTVIAHPECPPEVVAESDFSGSTAMMMNFVTEKRPRQVVLVTECSMADNIAAENPDIEFIKPCNLCPHMKRMSLRNIRRALETMTHEVTVDPALADRARAAVERMLAVRAR</sequence>
<dbReference type="Pfam" id="PF02445">
    <property type="entry name" value="NadA"/>
    <property type="match status" value="1"/>
</dbReference>
<reference evidence="10" key="3">
    <citation type="submission" date="2021-08" db="EMBL/GenBank/DDBJ databases">
        <authorList>
            <person name="Tani A."/>
            <person name="Ola A."/>
            <person name="Ogura Y."/>
            <person name="Katsura K."/>
            <person name="Hayashi T."/>
        </authorList>
    </citation>
    <scope>NUCLEOTIDE SEQUENCE</scope>
    <source>
        <strain evidence="10">DSM 22415</strain>
    </source>
</reference>
<dbReference type="PANTHER" id="PTHR30573">
    <property type="entry name" value="QUINOLINATE SYNTHETASE A"/>
    <property type="match status" value="1"/>
</dbReference>
<reference evidence="10" key="2">
    <citation type="journal article" date="2021" name="Front. Microbiol.">
        <title>Comprehensive Comparative Genomics and Phenotyping of Methylobacterium Species.</title>
        <authorList>
            <person name="Alessa O."/>
            <person name="Ogura Y."/>
            <person name="Fujitani Y."/>
            <person name="Takami H."/>
            <person name="Hayashi T."/>
            <person name="Sahin N."/>
            <person name="Tani A."/>
        </authorList>
    </citation>
    <scope>NUCLEOTIDE SEQUENCE</scope>
    <source>
        <strain evidence="10">DSM 22415</strain>
    </source>
</reference>
<proteinExistence type="inferred from homology"/>
<dbReference type="NCBIfam" id="NF006879">
    <property type="entry name" value="PRK09375.1-4"/>
    <property type="match status" value="1"/>
</dbReference>
<feature type="binding site" evidence="9">
    <location>
        <position position="224"/>
    </location>
    <ligand>
        <name>[4Fe-4S] cluster</name>
        <dbReference type="ChEBI" id="CHEBI:49883"/>
    </ligand>
</feature>
<keyword evidence="8 9" id="KW-0411">Iron-sulfur</keyword>
<dbReference type="EMBL" id="CABFVH010000010">
    <property type="protein sequence ID" value="VUF12492.1"/>
    <property type="molecule type" value="Genomic_DNA"/>
</dbReference>
<feature type="binding site" evidence="9">
    <location>
        <begin position="250"/>
        <end position="252"/>
    </location>
    <ligand>
        <name>iminosuccinate</name>
        <dbReference type="ChEBI" id="CHEBI:77875"/>
    </ligand>
</feature>
<evidence type="ECO:0000256" key="7">
    <source>
        <dbReference type="ARBA" id="ARBA00023004"/>
    </source>
</evidence>
<keyword evidence="13" id="KW-1185">Reference proteome</keyword>
<name>A0A564FWW5_9HYPH</name>
<dbReference type="Proteomes" id="UP001055303">
    <property type="component" value="Unassembled WGS sequence"/>
</dbReference>
<protein>
    <recommendedName>
        <fullName evidence="2 9">Quinolinate synthase</fullName>
        <ecNumber evidence="2 9">2.5.1.72</ecNumber>
    </recommendedName>
</protein>